<feature type="compositionally biased region" description="Polar residues" evidence="11">
    <location>
        <begin position="278"/>
        <end position="287"/>
    </location>
</feature>
<feature type="region of interest" description="Disordered" evidence="11">
    <location>
        <begin position="264"/>
        <end position="287"/>
    </location>
</feature>
<proteinExistence type="inferred from homology"/>
<dbReference type="InterPro" id="IPR002010">
    <property type="entry name" value="T3SS_IM_R"/>
</dbReference>
<comment type="similarity">
    <text evidence="2 10">Belongs to the FliR/MopE/SpaR family.</text>
</comment>
<dbReference type="PRINTS" id="PR00953">
    <property type="entry name" value="TYPE3IMRPROT"/>
</dbReference>
<keyword evidence="12" id="KW-0969">Cilium</keyword>
<comment type="subcellular location">
    <subcellularLocation>
        <location evidence="10">Cell membrane</location>
        <topology evidence="10">Multi-pass membrane protein</topology>
    </subcellularLocation>
    <subcellularLocation>
        <location evidence="10">Bacterial flagellum basal body</location>
    </subcellularLocation>
</comment>
<keyword evidence="4 10" id="KW-1003">Cell membrane</keyword>
<gene>
    <name evidence="12" type="primary">fliR</name>
    <name evidence="12" type="ORF">GJ700_06825</name>
</gene>
<keyword evidence="5 10" id="KW-0812">Transmembrane</keyword>
<feature type="transmembrane region" description="Helical" evidence="10">
    <location>
        <begin position="180"/>
        <end position="202"/>
    </location>
</feature>
<dbReference type="GO" id="GO:0044780">
    <property type="term" value="P:bacterial-type flagellum assembly"/>
    <property type="evidence" value="ECO:0007669"/>
    <property type="project" value="UniProtKB-UniRule"/>
</dbReference>
<dbReference type="PANTHER" id="PTHR30065:SF8">
    <property type="entry name" value="FLAGELLAR BIOSYNTHETIC PROTEIN FLIR"/>
    <property type="match status" value="1"/>
</dbReference>
<keyword evidence="6 10" id="KW-1133">Transmembrane helix</keyword>
<evidence type="ECO:0000256" key="10">
    <source>
        <dbReference type="RuleBase" id="RU362071"/>
    </source>
</evidence>
<evidence type="ECO:0000256" key="2">
    <source>
        <dbReference type="ARBA" id="ARBA00009772"/>
    </source>
</evidence>
<feature type="transmembrane region" description="Helical" evidence="10">
    <location>
        <begin position="214"/>
        <end position="237"/>
    </location>
</feature>
<dbReference type="GO" id="GO:0005886">
    <property type="term" value="C:plasma membrane"/>
    <property type="evidence" value="ECO:0007669"/>
    <property type="project" value="UniProtKB-SubCell"/>
</dbReference>
<name>A0A7X2LS27_9BURK</name>
<keyword evidence="7 10" id="KW-0472">Membrane</keyword>
<evidence type="ECO:0000256" key="7">
    <source>
        <dbReference type="ARBA" id="ARBA00023136"/>
    </source>
</evidence>
<comment type="function">
    <text evidence="1 10">Role in flagellar biosynthesis.</text>
</comment>
<dbReference type="PANTHER" id="PTHR30065">
    <property type="entry name" value="FLAGELLAR BIOSYNTHETIC PROTEIN FLIR"/>
    <property type="match status" value="1"/>
</dbReference>
<evidence type="ECO:0000256" key="9">
    <source>
        <dbReference type="NCBIfam" id="TIGR01400"/>
    </source>
</evidence>
<evidence type="ECO:0000256" key="8">
    <source>
        <dbReference type="ARBA" id="ARBA00023143"/>
    </source>
</evidence>
<dbReference type="GO" id="GO:0009425">
    <property type="term" value="C:bacterial-type flagellum basal body"/>
    <property type="evidence" value="ECO:0007669"/>
    <property type="project" value="UniProtKB-SubCell"/>
</dbReference>
<comment type="caution">
    <text evidence="12">The sequence shown here is derived from an EMBL/GenBank/DDBJ whole genome shotgun (WGS) entry which is preliminary data.</text>
</comment>
<dbReference type="AlphaFoldDB" id="A0A7X2LS27"/>
<keyword evidence="12" id="KW-0282">Flagellum</keyword>
<evidence type="ECO:0000313" key="13">
    <source>
        <dbReference type="Proteomes" id="UP000446768"/>
    </source>
</evidence>
<dbReference type="GO" id="GO:0006605">
    <property type="term" value="P:protein targeting"/>
    <property type="evidence" value="ECO:0007669"/>
    <property type="project" value="UniProtKB-UniRule"/>
</dbReference>
<evidence type="ECO:0000256" key="1">
    <source>
        <dbReference type="ARBA" id="ARBA00002578"/>
    </source>
</evidence>
<keyword evidence="12" id="KW-0966">Cell projection</keyword>
<evidence type="ECO:0000256" key="5">
    <source>
        <dbReference type="ARBA" id="ARBA00022692"/>
    </source>
</evidence>
<dbReference type="Proteomes" id="UP000446768">
    <property type="component" value="Unassembled WGS sequence"/>
</dbReference>
<dbReference type="InterPro" id="IPR006303">
    <property type="entry name" value="FliR"/>
</dbReference>
<dbReference type="EMBL" id="WKJJ01000003">
    <property type="protein sequence ID" value="MRV71433.1"/>
    <property type="molecule type" value="Genomic_DNA"/>
</dbReference>
<evidence type="ECO:0000256" key="4">
    <source>
        <dbReference type="ARBA" id="ARBA00022475"/>
    </source>
</evidence>
<dbReference type="Pfam" id="PF01311">
    <property type="entry name" value="Bac_export_1"/>
    <property type="match status" value="1"/>
</dbReference>
<feature type="transmembrane region" description="Helical" evidence="10">
    <location>
        <begin position="12"/>
        <end position="33"/>
    </location>
</feature>
<reference evidence="12 13" key="1">
    <citation type="submission" date="2019-11" db="EMBL/GenBank/DDBJ databases">
        <title>Novel species isolated from a subtropical stream in China.</title>
        <authorList>
            <person name="Lu H."/>
        </authorList>
    </citation>
    <scope>NUCLEOTIDE SEQUENCE [LARGE SCALE GENOMIC DNA]</scope>
    <source>
        <strain evidence="12 13">FT92W</strain>
    </source>
</reference>
<evidence type="ECO:0000313" key="12">
    <source>
        <dbReference type="EMBL" id="MRV71433.1"/>
    </source>
</evidence>
<keyword evidence="8 10" id="KW-0975">Bacterial flagellum</keyword>
<protein>
    <recommendedName>
        <fullName evidence="3 9">Flagellar biosynthetic protein FliR</fullName>
    </recommendedName>
</protein>
<dbReference type="NCBIfam" id="TIGR01400">
    <property type="entry name" value="fliR"/>
    <property type="match status" value="1"/>
</dbReference>
<evidence type="ECO:0000256" key="3">
    <source>
        <dbReference type="ARBA" id="ARBA00021717"/>
    </source>
</evidence>
<sequence>MITLSSADINIWIASLLWPLARILGLITAAPVLGNRSVPTTVKVSLGVLLALVIAPTVPKLPATDPMSYAGLLILVQEMLIGVAMGFTMRIVFSSIEMAGEISSLTMGLGFASFFDPNTQGRSSAISQFLALVATMAFISINAHLVLLSALAESFQTLPVSGIPINGGGFKRVADWGARIFSAGLQLSLPIVAALLITNVALGVLTRAAPQLNLFGIGFPITLGIGFIVVATTLPYLGTPLENLFLQGVEKVREFPRIWVAREPQPASRTAPPAAPALNQTPPAVAQ</sequence>
<keyword evidence="13" id="KW-1185">Reference proteome</keyword>
<feature type="transmembrane region" description="Helical" evidence="10">
    <location>
        <begin position="129"/>
        <end position="152"/>
    </location>
</feature>
<dbReference type="RefSeq" id="WP_154371890.1">
    <property type="nucleotide sequence ID" value="NZ_WKJJ01000003.1"/>
</dbReference>
<organism evidence="12 13">
    <name type="scientific">Pseudoduganella rivuli</name>
    <dbReference type="NCBI Taxonomy" id="2666085"/>
    <lineage>
        <taxon>Bacteria</taxon>
        <taxon>Pseudomonadati</taxon>
        <taxon>Pseudomonadota</taxon>
        <taxon>Betaproteobacteria</taxon>
        <taxon>Burkholderiales</taxon>
        <taxon>Oxalobacteraceae</taxon>
        <taxon>Telluria group</taxon>
        <taxon>Pseudoduganella</taxon>
    </lineage>
</organism>
<accession>A0A7X2LS27</accession>
<evidence type="ECO:0000256" key="6">
    <source>
        <dbReference type="ARBA" id="ARBA00022989"/>
    </source>
</evidence>
<evidence type="ECO:0000256" key="11">
    <source>
        <dbReference type="SAM" id="MobiDB-lite"/>
    </source>
</evidence>
<feature type="transmembrane region" description="Helical" evidence="10">
    <location>
        <begin position="70"/>
        <end position="93"/>
    </location>
</feature>